<dbReference type="AlphaFoldDB" id="A0A8B9V7M3"/>
<dbReference type="Pfam" id="PF07686">
    <property type="entry name" value="V-set"/>
    <property type="match status" value="1"/>
</dbReference>
<keyword evidence="1" id="KW-0391">Immunity</keyword>
<dbReference type="InterPro" id="IPR050199">
    <property type="entry name" value="IgHV"/>
</dbReference>
<protein>
    <recommendedName>
        <fullName evidence="5">Ig-like domain-containing protein</fullName>
    </recommendedName>
</protein>
<evidence type="ECO:0000256" key="3">
    <source>
        <dbReference type="ARBA" id="ARBA00043265"/>
    </source>
</evidence>
<feature type="signal peptide" evidence="4">
    <location>
        <begin position="1"/>
        <end position="19"/>
    </location>
</feature>
<organism evidence="6 7">
    <name type="scientific">Anas zonorhyncha</name>
    <name type="common">Eastern spot-billed duck</name>
    <dbReference type="NCBI Taxonomy" id="75864"/>
    <lineage>
        <taxon>Eukaryota</taxon>
        <taxon>Metazoa</taxon>
        <taxon>Chordata</taxon>
        <taxon>Craniata</taxon>
        <taxon>Vertebrata</taxon>
        <taxon>Euteleostomi</taxon>
        <taxon>Archelosauria</taxon>
        <taxon>Archosauria</taxon>
        <taxon>Dinosauria</taxon>
        <taxon>Saurischia</taxon>
        <taxon>Theropoda</taxon>
        <taxon>Coelurosauria</taxon>
        <taxon>Aves</taxon>
        <taxon>Neognathae</taxon>
        <taxon>Galloanserae</taxon>
        <taxon>Anseriformes</taxon>
        <taxon>Anatidae</taxon>
        <taxon>Anatinae</taxon>
        <taxon>Anas</taxon>
    </lineage>
</organism>
<evidence type="ECO:0000256" key="2">
    <source>
        <dbReference type="ARBA" id="ARBA00023130"/>
    </source>
</evidence>
<dbReference type="InterPro" id="IPR013106">
    <property type="entry name" value="Ig_V-set"/>
</dbReference>
<dbReference type="SMART" id="SM00407">
    <property type="entry name" value="IGc1"/>
    <property type="match status" value="1"/>
</dbReference>
<dbReference type="SMART" id="SM00406">
    <property type="entry name" value="IGv"/>
    <property type="match status" value="1"/>
</dbReference>
<evidence type="ECO:0000256" key="1">
    <source>
        <dbReference type="ARBA" id="ARBA00022859"/>
    </source>
</evidence>
<dbReference type="SUPFAM" id="SSF48726">
    <property type="entry name" value="Immunoglobulin"/>
    <property type="match status" value="2"/>
</dbReference>
<keyword evidence="4" id="KW-0732">Signal</keyword>
<dbReference type="InterPro" id="IPR036179">
    <property type="entry name" value="Ig-like_dom_sf"/>
</dbReference>
<feature type="chain" id="PRO_5034561757" description="Ig-like domain-containing protein" evidence="4">
    <location>
        <begin position="20"/>
        <end position="249"/>
    </location>
</feature>
<proteinExistence type="predicted"/>
<name>A0A8B9V7M3_9AVES</name>
<dbReference type="Proteomes" id="UP000694549">
    <property type="component" value="Unplaced"/>
</dbReference>
<evidence type="ECO:0000256" key="4">
    <source>
        <dbReference type="SAM" id="SignalP"/>
    </source>
</evidence>
<dbReference type="GO" id="GO:0005576">
    <property type="term" value="C:extracellular region"/>
    <property type="evidence" value="ECO:0007669"/>
    <property type="project" value="UniProtKB-ARBA"/>
</dbReference>
<feature type="domain" description="Ig-like" evidence="5">
    <location>
        <begin position="133"/>
        <end position="173"/>
    </location>
</feature>
<evidence type="ECO:0000313" key="6">
    <source>
        <dbReference type="Ensembl" id="ENSAZOP00000020319.1"/>
    </source>
</evidence>
<keyword evidence="3" id="KW-1280">Immunoglobulin</keyword>
<evidence type="ECO:0000313" key="7">
    <source>
        <dbReference type="Proteomes" id="UP000694549"/>
    </source>
</evidence>
<dbReference type="Pfam" id="PF07654">
    <property type="entry name" value="C1-set"/>
    <property type="match status" value="1"/>
</dbReference>
<accession>A0A8B9V7M3</accession>
<dbReference type="Gene3D" id="2.60.40.10">
    <property type="entry name" value="Immunoglobulins"/>
    <property type="match status" value="2"/>
</dbReference>
<dbReference type="GO" id="GO:0019814">
    <property type="term" value="C:immunoglobulin complex"/>
    <property type="evidence" value="ECO:0007669"/>
    <property type="project" value="UniProtKB-KW"/>
</dbReference>
<keyword evidence="2" id="KW-1064">Adaptive immunity</keyword>
<dbReference type="PROSITE" id="PS50835">
    <property type="entry name" value="IG_LIKE"/>
    <property type="match status" value="2"/>
</dbReference>
<keyword evidence="7" id="KW-1185">Reference proteome</keyword>
<dbReference type="PANTHER" id="PTHR23266">
    <property type="entry name" value="IMMUNOGLOBULIN HEAVY CHAIN"/>
    <property type="match status" value="1"/>
</dbReference>
<dbReference type="GO" id="GO:0002250">
    <property type="term" value="P:adaptive immune response"/>
    <property type="evidence" value="ECO:0007669"/>
    <property type="project" value="UniProtKB-KW"/>
</dbReference>
<dbReference type="Ensembl" id="ENSAZOT00000021830.1">
    <property type="protein sequence ID" value="ENSAZOP00000020319.1"/>
    <property type="gene ID" value="ENSAZOG00000013142.1"/>
</dbReference>
<feature type="domain" description="Ig-like" evidence="5">
    <location>
        <begin position="4"/>
        <end position="108"/>
    </location>
</feature>
<dbReference type="InterPro" id="IPR007110">
    <property type="entry name" value="Ig-like_dom"/>
</dbReference>
<dbReference type="InterPro" id="IPR013783">
    <property type="entry name" value="Ig-like_fold"/>
</dbReference>
<reference evidence="6" key="2">
    <citation type="submission" date="2025-09" db="UniProtKB">
        <authorList>
            <consortium name="Ensembl"/>
        </authorList>
    </citation>
    <scope>IDENTIFICATION</scope>
</reference>
<evidence type="ECO:0000259" key="5">
    <source>
        <dbReference type="PROSITE" id="PS50835"/>
    </source>
</evidence>
<reference evidence="6" key="1">
    <citation type="submission" date="2025-08" db="UniProtKB">
        <authorList>
            <consortium name="Ensembl"/>
        </authorList>
    </citation>
    <scope>IDENTIFICATION</scope>
</reference>
<dbReference type="InterPro" id="IPR003597">
    <property type="entry name" value="Ig_C1-set"/>
</dbReference>
<sequence length="249" mass="26605">QPLPVRTVQTLLLSTAVLSQNPCLGPVQTSGASCKASSLTSGNYGMLWVRQAPGKGLEAVAGIRNDGSGTNYAPAVKGRFTISRNNGQSTATLQMNSLKAEDTATYYCAKGAYSGSGCGSCAHPGEIGGAAPPALYVFPPPPEQLNAHETATVTCLAKGFNPPDLFIRWLRNGEPLPASSYVTMPPVAESQLAVDLLKTSIKISFFDTDFFFDTFCYAKRIKTSIKTPFRNAKRLQPPPKLIFFNIGMC</sequence>